<comment type="caution">
    <text evidence="1">The sequence shown here is derived from an EMBL/GenBank/DDBJ whole genome shotgun (WGS) entry which is preliminary data.</text>
</comment>
<accession>A0ABQ4K6A3</accession>
<reference evidence="1 2" key="1">
    <citation type="submission" date="2021-03" db="EMBL/GenBank/DDBJ databases">
        <title>Antimicrobial resistance genes in bacteria isolated from Japanese honey, and their potential for conferring macrolide and lincosamide resistance in the American foulbrood pathogen Paenibacillus larvae.</title>
        <authorList>
            <person name="Okamoto M."/>
            <person name="Kumagai M."/>
            <person name="Kanamori H."/>
            <person name="Takamatsu D."/>
        </authorList>
    </citation>
    <scope>NUCLEOTIDE SEQUENCE [LARGE SCALE GENOMIC DNA]</scope>
    <source>
        <strain evidence="1 2">J1TS3</strain>
    </source>
</reference>
<sequence>METALGHKSLIDKLNDRDTVDSLERLLDRLPSIVDKVEKLDQFLTIGESVLTDATAMEKLKSKLDHTNIDLDTLESGIRLIEKLPFLLQATEKLEQVVDFLEEVMNDEKSINYLLQQAEGHVKPISERISQGKKLWDELKLDVENNKREISVFTIMKWIKDPQVQRFLSYVQAFLNTIPNQVNRKEV</sequence>
<dbReference type="Proteomes" id="UP000680279">
    <property type="component" value="Unassembled WGS sequence"/>
</dbReference>
<gene>
    <name evidence="1" type="ORF">J1TS3_23980</name>
</gene>
<dbReference type="PANTHER" id="PTHR39180">
    <property type="match status" value="1"/>
</dbReference>
<evidence type="ECO:0000313" key="2">
    <source>
        <dbReference type="Proteomes" id="UP000680279"/>
    </source>
</evidence>
<keyword evidence="2" id="KW-1185">Reference proteome</keyword>
<dbReference type="RefSeq" id="WP_018704892.1">
    <property type="nucleotide sequence ID" value="NZ_BOQT01000008.1"/>
</dbReference>
<dbReference type="PANTHER" id="PTHR39180:SF2">
    <property type="entry name" value="DUF1641 DOMAIN-CONTAINING PROTEIN"/>
    <property type="match status" value="1"/>
</dbReference>
<protein>
    <submittedName>
        <fullName evidence="1">Uncharacterized protein</fullName>
    </submittedName>
</protein>
<proteinExistence type="predicted"/>
<name>A0ABQ4K6A3_9BACI</name>
<organism evidence="1 2">
    <name type="scientific">Siminovitchia fordii</name>
    <dbReference type="NCBI Taxonomy" id="254759"/>
    <lineage>
        <taxon>Bacteria</taxon>
        <taxon>Bacillati</taxon>
        <taxon>Bacillota</taxon>
        <taxon>Bacilli</taxon>
        <taxon>Bacillales</taxon>
        <taxon>Bacillaceae</taxon>
        <taxon>Siminovitchia</taxon>
    </lineage>
</organism>
<evidence type="ECO:0000313" key="1">
    <source>
        <dbReference type="EMBL" id="GIN21264.1"/>
    </source>
</evidence>
<dbReference type="EMBL" id="BOQT01000008">
    <property type="protein sequence ID" value="GIN21264.1"/>
    <property type="molecule type" value="Genomic_DNA"/>
</dbReference>